<proteinExistence type="inferred from homology"/>
<organism evidence="4 5">
    <name type="scientific">Labilithrix luteola</name>
    <dbReference type="NCBI Taxonomy" id="1391654"/>
    <lineage>
        <taxon>Bacteria</taxon>
        <taxon>Pseudomonadati</taxon>
        <taxon>Myxococcota</taxon>
        <taxon>Polyangia</taxon>
        <taxon>Polyangiales</taxon>
        <taxon>Labilitrichaceae</taxon>
        <taxon>Labilithrix</taxon>
    </lineage>
</organism>
<dbReference type="GO" id="GO:0030527">
    <property type="term" value="F:structural constituent of chromatin"/>
    <property type="evidence" value="ECO:0007669"/>
    <property type="project" value="InterPro"/>
</dbReference>
<evidence type="ECO:0000313" key="5">
    <source>
        <dbReference type="Proteomes" id="UP000064967"/>
    </source>
</evidence>
<evidence type="ECO:0000256" key="3">
    <source>
        <dbReference type="SAM" id="MobiDB-lite"/>
    </source>
</evidence>
<feature type="compositionally biased region" description="Basic residues" evidence="3">
    <location>
        <begin position="323"/>
        <end position="374"/>
    </location>
</feature>
<name>A0A0K1QCB0_9BACT</name>
<evidence type="ECO:0000256" key="2">
    <source>
        <dbReference type="ARBA" id="ARBA00008424"/>
    </source>
</evidence>
<dbReference type="Pfam" id="PF07382">
    <property type="entry name" value="HC2"/>
    <property type="match status" value="1"/>
</dbReference>
<evidence type="ECO:0000313" key="4">
    <source>
        <dbReference type="EMBL" id="AKV03363.1"/>
    </source>
</evidence>
<evidence type="ECO:0000256" key="1">
    <source>
        <dbReference type="ARBA" id="ARBA00002344"/>
    </source>
</evidence>
<comment type="similarity">
    <text evidence="2">Belongs to the histone H1/H5 family. HCT subfamily.</text>
</comment>
<reference evidence="4 5" key="1">
    <citation type="submission" date="2015-08" db="EMBL/GenBank/DDBJ databases">
        <authorList>
            <person name="Babu N.S."/>
            <person name="Beckwith C.J."/>
            <person name="Beseler K.G."/>
            <person name="Brison A."/>
            <person name="Carone J.V."/>
            <person name="Caskin T.P."/>
            <person name="Diamond M."/>
            <person name="Durham M.E."/>
            <person name="Foxe J.M."/>
            <person name="Go M."/>
            <person name="Henderson B.A."/>
            <person name="Jones I.B."/>
            <person name="McGettigan J.A."/>
            <person name="Micheletti S.J."/>
            <person name="Nasrallah M.E."/>
            <person name="Ortiz D."/>
            <person name="Piller C.R."/>
            <person name="Privatt S.R."/>
            <person name="Schneider S.L."/>
            <person name="Sharp S."/>
            <person name="Smith T.C."/>
            <person name="Stanton J.D."/>
            <person name="Ullery H.E."/>
            <person name="Wilson R.J."/>
            <person name="Serrano M.G."/>
            <person name="Buck G."/>
            <person name="Lee V."/>
            <person name="Wang Y."/>
            <person name="Carvalho R."/>
            <person name="Voegtly L."/>
            <person name="Shi R."/>
            <person name="Duckworth R."/>
            <person name="Johnson A."/>
            <person name="Loviza R."/>
            <person name="Walstead R."/>
            <person name="Shah Z."/>
            <person name="Kiflezghi M."/>
            <person name="Wade K."/>
            <person name="Ball S.L."/>
            <person name="Bradley K.W."/>
            <person name="Asai D.J."/>
            <person name="Bowman C.A."/>
            <person name="Russell D.A."/>
            <person name="Pope W.H."/>
            <person name="Jacobs-Sera D."/>
            <person name="Hendrix R.W."/>
            <person name="Hatfull G.F."/>
        </authorList>
    </citation>
    <scope>NUCLEOTIDE SEQUENCE [LARGE SCALE GENOMIC DNA]</scope>
    <source>
        <strain evidence="4 5">DSM 27648</strain>
    </source>
</reference>
<dbReference type="InterPro" id="IPR009970">
    <property type="entry name" value="HC2"/>
</dbReference>
<accession>A0A0K1QCB0</accession>
<dbReference type="RefSeq" id="WP_205633970.1">
    <property type="nucleotide sequence ID" value="NZ_CP012333.1"/>
</dbReference>
<feature type="region of interest" description="Disordered" evidence="3">
    <location>
        <begin position="262"/>
        <end position="374"/>
    </location>
</feature>
<dbReference type="GO" id="GO:0003677">
    <property type="term" value="F:DNA binding"/>
    <property type="evidence" value="ECO:0007669"/>
    <property type="project" value="InterPro"/>
</dbReference>
<feature type="compositionally biased region" description="Basic residues" evidence="3">
    <location>
        <begin position="272"/>
        <end position="299"/>
    </location>
</feature>
<dbReference type="KEGG" id="llu:AKJ09_10026"/>
<dbReference type="Proteomes" id="UP000064967">
    <property type="component" value="Chromosome"/>
</dbReference>
<sequence>MKTPANSDPREGALRAAKIVETLGEGPKSADVFEAFEELDALPSDVVKDAFEAWTGPAPDPERLDAATRKAHGFAPPALVLRLVRLERPTSTDKLPALEQEQLRLAGTAWDGLDLPAAERLAPNGGESTFAGTFERRTIVGTEESASFDVLLYRDGSGTIFRGDSTAIVGAIAYGVVEMSDRRAREGLQEALTQTEAKPLPVAVKVEIAEAPVVTIVEETTEPTPAKAPKKAAAKKVATKKVAAEKPAAKKAAAKKVATKKVAAEKPAAKKAAAKKVATKKAAAKKTTAKKVATKKVTAKKPAATKIAPKKPTAKKAAVSKTTTKKPVAKKATAKKPAAKKIAAKKTAPKKPAAKKPVAKKATAKKPASKKRAK</sequence>
<dbReference type="STRING" id="1391654.AKJ09_10026"/>
<dbReference type="EMBL" id="CP012333">
    <property type="protein sequence ID" value="AKV03363.1"/>
    <property type="molecule type" value="Genomic_DNA"/>
</dbReference>
<protein>
    <submittedName>
        <fullName evidence="4">Histone H1-like protein HC2</fullName>
    </submittedName>
</protein>
<dbReference type="GO" id="GO:0030261">
    <property type="term" value="P:chromosome condensation"/>
    <property type="evidence" value="ECO:0007669"/>
    <property type="project" value="InterPro"/>
</dbReference>
<gene>
    <name evidence="4" type="ORF">AKJ09_10026</name>
</gene>
<comment type="function">
    <text evidence="1">Might have a role in establishing the nucleoid structure of elementary bodies.</text>
</comment>
<dbReference type="AlphaFoldDB" id="A0A0K1QCB0"/>
<keyword evidence="5" id="KW-1185">Reference proteome</keyword>